<comment type="caution">
    <text evidence="2">The sequence shown here is derived from an EMBL/GenBank/DDBJ whole genome shotgun (WGS) entry which is preliminary data.</text>
</comment>
<gene>
    <name evidence="2" type="ORF">A0H81_12699</name>
</gene>
<feature type="region of interest" description="Disordered" evidence="1">
    <location>
        <begin position="67"/>
        <end position="108"/>
    </location>
</feature>
<sequence>MYILSKLVVLAASFRLGSKTWRARVSLWFYTQETHPFTSNDLFIIRLPASVAYLRPRLPHTVAQHAAQRVERREHLRQDAAAPREDEGAPHRLHVGGGAADTSEPRRGGSRLLDVTKLLRAVRGALYEKAEALGANVLVDELRICLLSSRGEGGTDKAPVLQVVMYCVRAPTSERWELQSIYSILCLCGAFGQT</sequence>
<keyword evidence="3" id="KW-1185">Reference proteome</keyword>
<dbReference type="EMBL" id="LUGG01000024">
    <property type="protein sequence ID" value="OBZ67511.1"/>
    <property type="molecule type" value="Genomic_DNA"/>
</dbReference>
<feature type="compositionally biased region" description="Basic and acidic residues" evidence="1">
    <location>
        <begin position="68"/>
        <end position="90"/>
    </location>
</feature>
<dbReference type="OrthoDB" id="3261081at2759"/>
<dbReference type="Proteomes" id="UP000092993">
    <property type="component" value="Unassembled WGS sequence"/>
</dbReference>
<accession>A0A1C7LRT1</accession>
<protein>
    <submittedName>
        <fullName evidence="2">Uncharacterized protein</fullName>
    </submittedName>
</protein>
<dbReference type="AlphaFoldDB" id="A0A1C7LRT1"/>
<reference evidence="2 3" key="1">
    <citation type="submission" date="2016-03" db="EMBL/GenBank/DDBJ databases">
        <title>Whole genome sequencing of Grifola frondosa 9006-11.</title>
        <authorList>
            <person name="Min B."/>
            <person name="Park H."/>
            <person name="Kim J.-G."/>
            <person name="Cho H."/>
            <person name="Oh Y.-L."/>
            <person name="Kong W.-S."/>
            <person name="Choi I.-G."/>
        </authorList>
    </citation>
    <scope>NUCLEOTIDE SEQUENCE [LARGE SCALE GENOMIC DNA]</scope>
    <source>
        <strain evidence="2 3">9006-11</strain>
    </source>
</reference>
<name>A0A1C7LRT1_GRIFR</name>
<proteinExistence type="predicted"/>
<organism evidence="2 3">
    <name type="scientific">Grifola frondosa</name>
    <name type="common">Maitake</name>
    <name type="synonym">Polyporus frondosus</name>
    <dbReference type="NCBI Taxonomy" id="5627"/>
    <lineage>
        <taxon>Eukaryota</taxon>
        <taxon>Fungi</taxon>
        <taxon>Dikarya</taxon>
        <taxon>Basidiomycota</taxon>
        <taxon>Agaricomycotina</taxon>
        <taxon>Agaricomycetes</taxon>
        <taxon>Polyporales</taxon>
        <taxon>Grifolaceae</taxon>
        <taxon>Grifola</taxon>
    </lineage>
</organism>
<evidence type="ECO:0000313" key="2">
    <source>
        <dbReference type="EMBL" id="OBZ67511.1"/>
    </source>
</evidence>
<evidence type="ECO:0000256" key="1">
    <source>
        <dbReference type="SAM" id="MobiDB-lite"/>
    </source>
</evidence>
<evidence type="ECO:0000313" key="3">
    <source>
        <dbReference type="Proteomes" id="UP000092993"/>
    </source>
</evidence>